<gene>
    <name evidence="2" type="ORF">A3A48_03910</name>
</gene>
<keyword evidence="1" id="KW-1133">Transmembrane helix</keyword>
<name>A0A1F5GVF6_9BACT</name>
<dbReference type="AlphaFoldDB" id="A0A1F5GVF6"/>
<feature type="transmembrane region" description="Helical" evidence="1">
    <location>
        <begin position="124"/>
        <end position="142"/>
    </location>
</feature>
<organism evidence="2 3">
    <name type="scientific">Candidatus Curtissbacteria bacterium RIFCSPLOWO2_01_FULL_37_9</name>
    <dbReference type="NCBI Taxonomy" id="1797724"/>
    <lineage>
        <taxon>Bacteria</taxon>
        <taxon>Candidatus Curtissiibacteriota</taxon>
    </lineage>
</organism>
<keyword evidence="1" id="KW-0472">Membrane</keyword>
<feature type="transmembrane region" description="Helical" evidence="1">
    <location>
        <begin position="71"/>
        <end position="89"/>
    </location>
</feature>
<sequence>MAKTDYILAILRLSLGWIFFWAFIDKLYGLGFATTSDKSWLAGGSPTFGFLKNATQGPFSSFYHSIAGTPVVDFLFMAGLGLIGVSLILGVGVKIAGYSGALMMLLMWSAVLPPQNNPVLDDHIIYLIILITLASSKSGHIWGLGKQWSSTSIVKKYKFLE</sequence>
<proteinExistence type="predicted"/>
<accession>A0A1F5GVF6</accession>
<feature type="transmembrane region" description="Helical" evidence="1">
    <location>
        <begin position="95"/>
        <end position="112"/>
    </location>
</feature>
<keyword evidence="1" id="KW-0812">Transmembrane</keyword>
<evidence type="ECO:0000256" key="1">
    <source>
        <dbReference type="SAM" id="Phobius"/>
    </source>
</evidence>
<evidence type="ECO:0000313" key="3">
    <source>
        <dbReference type="Proteomes" id="UP000178336"/>
    </source>
</evidence>
<dbReference type="EMBL" id="MFBN01000007">
    <property type="protein sequence ID" value="OGD95866.1"/>
    <property type="molecule type" value="Genomic_DNA"/>
</dbReference>
<protein>
    <recommendedName>
        <fullName evidence="4">DoxX family protein</fullName>
    </recommendedName>
</protein>
<reference evidence="2 3" key="1">
    <citation type="journal article" date="2016" name="Nat. Commun.">
        <title>Thousands of microbial genomes shed light on interconnected biogeochemical processes in an aquifer system.</title>
        <authorList>
            <person name="Anantharaman K."/>
            <person name="Brown C.T."/>
            <person name="Hug L.A."/>
            <person name="Sharon I."/>
            <person name="Castelle C.J."/>
            <person name="Probst A.J."/>
            <person name="Thomas B.C."/>
            <person name="Singh A."/>
            <person name="Wilkins M.J."/>
            <person name="Karaoz U."/>
            <person name="Brodie E.L."/>
            <person name="Williams K.H."/>
            <person name="Hubbard S.S."/>
            <person name="Banfield J.F."/>
        </authorList>
    </citation>
    <scope>NUCLEOTIDE SEQUENCE [LARGE SCALE GENOMIC DNA]</scope>
</reference>
<comment type="caution">
    <text evidence="2">The sequence shown here is derived from an EMBL/GenBank/DDBJ whole genome shotgun (WGS) entry which is preliminary data.</text>
</comment>
<dbReference type="STRING" id="1797724.A3A48_03910"/>
<feature type="transmembrane region" description="Helical" evidence="1">
    <location>
        <begin position="6"/>
        <end position="24"/>
    </location>
</feature>
<evidence type="ECO:0000313" key="2">
    <source>
        <dbReference type="EMBL" id="OGD95866.1"/>
    </source>
</evidence>
<evidence type="ECO:0008006" key="4">
    <source>
        <dbReference type="Google" id="ProtNLM"/>
    </source>
</evidence>
<dbReference type="Proteomes" id="UP000178336">
    <property type="component" value="Unassembled WGS sequence"/>
</dbReference>